<reference evidence="2" key="1">
    <citation type="journal article" date="2019" name="Curr. Biol.">
        <title>Genome Sequence of Striga asiatica Provides Insight into the Evolution of Plant Parasitism.</title>
        <authorList>
            <person name="Yoshida S."/>
            <person name="Kim S."/>
            <person name="Wafula E.K."/>
            <person name="Tanskanen J."/>
            <person name="Kim Y.M."/>
            <person name="Honaas L."/>
            <person name="Yang Z."/>
            <person name="Spallek T."/>
            <person name="Conn C.E."/>
            <person name="Ichihashi Y."/>
            <person name="Cheong K."/>
            <person name="Cui S."/>
            <person name="Der J.P."/>
            <person name="Gundlach H."/>
            <person name="Jiao Y."/>
            <person name="Hori C."/>
            <person name="Ishida J.K."/>
            <person name="Kasahara H."/>
            <person name="Kiba T."/>
            <person name="Kim M.S."/>
            <person name="Koo N."/>
            <person name="Laohavisit A."/>
            <person name="Lee Y.H."/>
            <person name="Lumba S."/>
            <person name="McCourt P."/>
            <person name="Mortimer J.C."/>
            <person name="Mutuku J.M."/>
            <person name="Nomura T."/>
            <person name="Sasaki-Sekimoto Y."/>
            <person name="Seto Y."/>
            <person name="Wang Y."/>
            <person name="Wakatake T."/>
            <person name="Sakakibara H."/>
            <person name="Demura T."/>
            <person name="Yamaguchi S."/>
            <person name="Yoneyama K."/>
            <person name="Manabe R.I."/>
            <person name="Nelson D.C."/>
            <person name="Schulman A.H."/>
            <person name="Timko M.P."/>
            <person name="dePamphilis C.W."/>
            <person name="Choi D."/>
            <person name="Shirasu K."/>
        </authorList>
    </citation>
    <scope>NUCLEOTIDE SEQUENCE [LARGE SCALE GENOMIC DNA]</scope>
    <source>
        <strain evidence="2">cv. UVA1</strain>
    </source>
</reference>
<evidence type="ECO:0000313" key="2">
    <source>
        <dbReference type="Proteomes" id="UP000325081"/>
    </source>
</evidence>
<accession>A0A5A7PZI3</accession>
<sequence>MLLAASPSKSLPSLKTPLIPFSFGICKIRIWIKPFDESITMPSLYNRLTKMWPFMAGCNMMDRQNGFYLFHISARYLSTINLCPLNPSGPQPSKGARSTEVKSCHFHFVVEWDTKRDPNSFKWMSMIRIESSEGEELLSQSCLRRIFLFLIDSF</sequence>
<dbReference type="EMBL" id="BKCP01005461">
    <property type="protein sequence ID" value="GER38174.1"/>
    <property type="molecule type" value="Genomic_DNA"/>
</dbReference>
<evidence type="ECO:0000313" key="1">
    <source>
        <dbReference type="EMBL" id="GER38174.1"/>
    </source>
</evidence>
<name>A0A5A7PZI3_STRAF</name>
<protein>
    <submittedName>
        <fullName evidence="1">Endo-1 3-beta-glucanase</fullName>
    </submittedName>
</protein>
<proteinExistence type="predicted"/>
<organism evidence="1 2">
    <name type="scientific">Striga asiatica</name>
    <name type="common">Asiatic witchweed</name>
    <name type="synonym">Buchnera asiatica</name>
    <dbReference type="NCBI Taxonomy" id="4170"/>
    <lineage>
        <taxon>Eukaryota</taxon>
        <taxon>Viridiplantae</taxon>
        <taxon>Streptophyta</taxon>
        <taxon>Embryophyta</taxon>
        <taxon>Tracheophyta</taxon>
        <taxon>Spermatophyta</taxon>
        <taxon>Magnoliopsida</taxon>
        <taxon>eudicotyledons</taxon>
        <taxon>Gunneridae</taxon>
        <taxon>Pentapetalae</taxon>
        <taxon>asterids</taxon>
        <taxon>lamiids</taxon>
        <taxon>Lamiales</taxon>
        <taxon>Orobanchaceae</taxon>
        <taxon>Buchnereae</taxon>
        <taxon>Striga</taxon>
    </lineage>
</organism>
<dbReference type="Proteomes" id="UP000325081">
    <property type="component" value="Unassembled WGS sequence"/>
</dbReference>
<gene>
    <name evidence="1" type="ORF">STAS_14666</name>
</gene>
<comment type="caution">
    <text evidence="1">The sequence shown here is derived from an EMBL/GenBank/DDBJ whole genome shotgun (WGS) entry which is preliminary data.</text>
</comment>
<keyword evidence="2" id="KW-1185">Reference proteome</keyword>
<dbReference type="AlphaFoldDB" id="A0A5A7PZI3"/>